<keyword evidence="2" id="KW-1185">Reference proteome</keyword>
<gene>
    <name evidence="1" type="ORF">SIL79_16745</name>
</gene>
<name>A0ABU4QEY7_9GAMM</name>
<dbReference type="RefSeq" id="WP_143078444.1">
    <property type="nucleotide sequence ID" value="NZ_JALJEU010000004.1"/>
</dbReference>
<sequence>MNPKLLTKKRLVKERVNRMYLKMAWLAGTCVKDFIQIKLKGSIPTRNAEAQACHCRRAFVSAGNQFI</sequence>
<organism evidence="1 2">
    <name type="scientific">Shewanella indica</name>
    <dbReference type="NCBI Taxonomy" id="768528"/>
    <lineage>
        <taxon>Bacteria</taxon>
        <taxon>Pseudomonadati</taxon>
        <taxon>Pseudomonadota</taxon>
        <taxon>Gammaproteobacteria</taxon>
        <taxon>Alteromonadales</taxon>
        <taxon>Shewanellaceae</taxon>
        <taxon>Shewanella</taxon>
    </lineage>
</organism>
<dbReference type="Proteomes" id="UP001272773">
    <property type="component" value="Unassembled WGS sequence"/>
</dbReference>
<dbReference type="EMBL" id="JAWXXR010000001">
    <property type="protein sequence ID" value="MDX6017955.1"/>
    <property type="molecule type" value="Genomic_DNA"/>
</dbReference>
<accession>A0ABU4QEY7</accession>
<evidence type="ECO:0000313" key="1">
    <source>
        <dbReference type="EMBL" id="MDX6017955.1"/>
    </source>
</evidence>
<evidence type="ECO:0000313" key="2">
    <source>
        <dbReference type="Proteomes" id="UP001272773"/>
    </source>
</evidence>
<dbReference type="GeneID" id="88625191"/>
<comment type="caution">
    <text evidence="1">The sequence shown here is derived from an EMBL/GenBank/DDBJ whole genome shotgun (WGS) entry which is preliminary data.</text>
</comment>
<protein>
    <submittedName>
        <fullName evidence="1">Uncharacterized protein</fullName>
    </submittedName>
</protein>
<proteinExistence type="predicted"/>
<reference evidence="1 2" key="1">
    <citation type="submission" date="2023-11" db="EMBL/GenBank/DDBJ databases">
        <title>MicrobeMod: A computational toolkit for identifying prokaryotic methylation and restriction-modification with nanopore sequencing.</title>
        <authorList>
            <person name="Crits-Christoph A."/>
            <person name="Kang S.C."/>
            <person name="Lee H."/>
            <person name="Ostrov N."/>
        </authorList>
    </citation>
    <scope>NUCLEOTIDE SEQUENCE [LARGE SCALE GENOMIC DNA]</scope>
    <source>
        <strain evidence="1 2">ATCC BAA-2732</strain>
    </source>
</reference>